<keyword evidence="1" id="KW-1133">Transmembrane helix</keyword>
<dbReference type="InterPro" id="IPR027383">
    <property type="entry name" value="Znf_put"/>
</dbReference>
<evidence type="ECO:0000313" key="4">
    <source>
        <dbReference type="Proteomes" id="UP000186705"/>
    </source>
</evidence>
<dbReference type="Proteomes" id="UP000186705">
    <property type="component" value="Unassembled WGS sequence"/>
</dbReference>
<dbReference type="OrthoDB" id="1655644at2"/>
<dbReference type="STRING" id="1862672.BO225_00635"/>
<evidence type="ECO:0000259" key="2">
    <source>
        <dbReference type="Pfam" id="PF13490"/>
    </source>
</evidence>
<keyword evidence="1" id="KW-0812">Transmembrane</keyword>
<evidence type="ECO:0000313" key="3">
    <source>
        <dbReference type="EMBL" id="OLU47970.1"/>
    </source>
</evidence>
<gene>
    <name evidence="3" type="ORF">BO225_00635</name>
</gene>
<protein>
    <recommendedName>
        <fullName evidence="2">Putative zinc-finger domain-containing protein</fullName>
    </recommendedName>
</protein>
<feature type="domain" description="Putative zinc-finger" evidence="2">
    <location>
        <begin position="10"/>
        <end position="40"/>
    </location>
</feature>
<dbReference type="GeneID" id="78274461"/>
<comment type="caution">
    <text evidence="3">The sequence shown here is derived from an EMBL/GenBank/DDBJ whole genome shotgun (WGS) entry which is preliminary data.</text>
</comment>
<dbReference type="RefSeq" id="WP_076340372.1">
    <property type="nucleotide sequence ID" value="NZ_CAPHTN010000142.1"/>
</dbReference>
<dbReference type="AlphaFoldDB" id="A0A1U7NQT4"/>
<feature type="transmembrane region" description="Helical" evidence="1">
    <location>
        <begin position="75"/>
        <end position="92"/>
    </location>
</feature>
<accession>A0A1U7NQT4</accession>
<dbReference type="EMBL" id="MPKA01000021">
    <property type="protein sequence ID" value="OLU47970.1"/>
    <property type="molecule type" value="Genomic_DNA"/>
</dbReference>
<sequence>MDEQTTHDIILDLLPSYIEGLTHERTNEWIQDHLRTCPQCDRAYKNMKTDNAITKAPSRQIDYLKTIRIKTTRNLVITIIATCLVIGSLFAIKTYGIGSMIPPKDLINTITYNQGTIKLYSQDLKEGEGIGRIRWKKEQNILKATLFETPNGEKNFQASFEADDIDQVWINGLIEWDQGHPIKKSIARLYNMRSKSGSDQNDVKRLITYGTSIASCTTRFKNGVLFVDIESLDPENDLQSFDPSLTISRLSMRLLALVQDVKEIRWSYEGDDLGIFKKSDFDSIKEAYLHPIILQNWMEKEASSTSSATIILNYKDLRDAQFTEFIIWHEGKKVYMNGMPNAPLSSLQTNLNEGEYEAEVKVKLDGNTLKSGLIRFKYSNKWQPIEFVIEKEKDGLNVEVIQS</sequence>
<reference evidence="3 4" key="1">
    <citation type="submission" date="2016-11" db="EMBL/GenBank/DDBJ databases">
        <title>Description of two novel members of the family Erysipelotrichaceae: Ileibacterium lipovorans gen. nov., sp. nov. and Dubosiella newyorkensis, gen. nov., sp. nov.</title>
        <authorList>
            <person name="Cox L.M."/>
            <person name="Sohn J."/>
            <person name="Tyrrell K.L."/>
            <person name="Citron D.M."/>
            <person name="Lawson P.A."/>
            <person name="Patel N.B."/>
            <person name="Iizumi T."/>
            <person name="Perez-Perez G.I."/>
            <person name="Goldstein E.J."/>
            <person name="Blaser M.J."/>
        </authorList>
    </citation>
    <scope>NUCLEOTIDE SEQUENCE [LARGE SCALE GENOMIC DNA]</scope>
    <source>
        <strain evidence="3 4">NYU-BL-A4</strain>
    </source>
</reference>
<dbReference type="Pfam" id="PF13490">
    <property type="entry name" value="zf-HC2"/>
    <property type="match status" value="1"/>
</dbReference>
<name>A0A1U7NQT4_9FIRM</name>
<keyword evidence="1" id="KW-0472">Membrane</keyword>
<proteinExistence type="predicted"/>
<evidence type="ECO:0000256" key="1">
    <source>
        <dbReference type="SAM" id="Phobius"/>
    </source>
</evidence>
<organism evidence="3 4">
    <name type="scientific">Dubosiella newyorkensis</name>
    <dbReference type="NCBI Taxonomy" id="1862672"/>
    <lineage>
        <taxon>Bacteria</taxon>
        <taxon>Bacillati</taxon>
        <taxon>Bacillota</taxon>
        <taxon>Erysipelotrichia</taxon>
        <taxon>Erysipelotrichales</taxon>
        <taxon>Erysipelotrichaceae</taxon>
        <taxon>Dubosiella</taxon>
    </lineage>
</organism>
<keyword evidence="4" id="KW-1185">Reference proteome</keyword>